<comment type="caution">
    <text evidence="4">The sequence shown here is derived from an EMBL/GenBank/DDBJ whole genome shotgun (WGS) entry which is preliminary data.</text>
</comment>
<evidence type="ECO:0000259" key="3">
    <source>
        <dbReference type="Pfam" id="PF05368"/>
    </source>
</evidence>
<keyword evidence="1" id="KW-0521">NADP</keyword>
<evidence type="ECO:0000256" key="2">
    <source>
        <dbReference type="ARBA" id="ARBA00023002"/>
    </source>
</evidence>
<protein>
    <recommendedName>
        <fullName evidence="3">NmrA-like domain-containing protein</fullName>
    </recommendedName>
</protein>
<feature type="domain" description="NmrA-like" evidence="3">
    <location>
        <begin position="5"/>
        <end position="225"/>
    </location>
</feature>
<dbReference type="InterPro" id="IPR051609">
    <property type="entry name" value="NmrA/Isoflavone_reductase-like"/>
</dbReference>
<dbReference type="EMBL" id="PJEX01000028">
    <property type="protein sequence ID" value="TKW58215.1"/>
    <property type="molecule type" value="Genomic_DNA"/>
</dbReference>
<gene>
    <name evidence="4" type="ORF">CTA1_7611</name>
</gene>
<dbReference type="Proteomes" id="UP000310108">
    <property type="component" value="Unassembled WGS sequence"/>
</dbReference>
<evidence type="ECO:0000313" key="5">
    <source>
        <dbReference type="Proteomes" id="UP000310108"/>
    </source>
</evidence>
<name>A0A4U6XQU0_9PEZI</name>
<dbReference type="PANTHER" id="PTHR47706:SF1">
    <property type="entry name" value="CIPA-LIKE, PUTATIVE (AFU_ORTHOLOGUE AFUA_1G12460)-RELATED"/>
    <property type="match status" value="1"/>
</dbReference>
<dbReference type="Pfam" id="PF05368">
    <property type="entry name" value="NmrA"/>
    <property type="match status" value="1"/>
</dbReference>
<evidence type="ECO:0000313" key="4">
    <source>
        <dbReference type="EMBL" id="TKW58215.1"/>
    </source>
</evidence>
<dbReference type="InterPro" id="IPR036291">
    <property type="entry name" value="NAD(P)-bd_dom_sf"/>
</dbReference>
<dbReference type="Gene3D" id="3.40.50.720">
    <property type="entry name" value="NAD(P)-binding Rossmann-like Domain"/>
    <property type="match status" value="1"/>
</dbReference>
<dbReference type="InterPro" id="IPR008030">
    <property type="entry name" value="NmrA-like"/>
</dbReference>
<dbReference type="SUPFAM" id="SSF51735">
    <property type="entry name" value="NAD(P)-binding Rossmann-fold domains"/>
    <property type="match status" value="1"/>
</dbReference>
<dbReference type="OrthoDB" id="9974981at2759"/>
<evidence type="ECO:0000256" key="1">
    <source>
        <dbReference type="ARBA" id="ARBA00022857"/>
    </source>
</evidence>
<keyword evidence="2" id="KW-0560">Oxidoreductase</keyword>
<organism evidence="4 5">
    <name type="scientific">Colletotrichum tanaceti</name>
    <dbReference type="NCBI Taxonomy" id="1306861"/>
    <lineage>
        <taxon>Eukaryota</taxon>
        <taxon>Fungi</taxon>
        <taxon>Dikarya</taxon>
        <taxon>Ascomycota</taxon>
        <taxon>Pezizomycotina</taxon>
        <taxon>Sordariomycetes</taxon>
        <taxon>Hypocreomycetidae</taxon>
        <taxon>Glomerellales</taxon>
        <taxon>Glomerellaceae</taxon>
        <taxon>Colletotrichum</taxon>
        <taxon>Colletotrichum destructivum species complex</taxon>
    </lineage>
</organism>
<dbReference type="GO" id="GO:0016491">
    <property type="term" value="F:oxidoreductase activity"/>
    <property type="evidence" value="ECO:0007669"/>
    <property type="project" value="UniProtKB-KW"/>
</dbReference>
<dbReference type="AlphaFoldDB" id="A0A4U6XQU0"/>
<dbReference type="STRING" id="1306861.A0A4U6XQU0"/>
<proteinExistence type="predicted"/>
<accession>A0A4U6XQU0</accession>
<reference evidence="4 5" key="1">
    <citation type="journal article" date="2019" name="PLoS ONE">
        <title>Comparative genome analysis indicates high evolutionary potential of pathogenicity genes in Colletotrichum tanaceti.</title>
        <authorList>
            <person name="Lelwala R.V."/>
            <person name="Korhonen P.K."/>
            <person name="Young N.D."/>
            <person name="Scott J.B."/>
            <person name="Ades P.A."/>
            <person name="Gasser R.B."/>
            <person name="Taylor P.W.J."/>
        </authorList>
    </citation>
    <scope>NUCLEOTIDE SEQUENCE [LARGE SCALE GENOMIC DNA]</scope>
    <source>
        <strain evidence="4">BRIP57314</strain>
    </source>
</reference>
<sequence length="312" mass="34254">MVQKGYVGEKIYDELVNAGYDVTVLSRSNPKEEDNVRIVDYESTESLTAALRGQDAVVCAVNPAGWPHQYRLIDAAVDAGTVKHFIPSDFTALSTDPAVAHYPFYKDAVAIQKYLAEKADESGGSMKWTVVVTGPLIGCVLNGSYIYNYQDQTALLVSGGAHRVSMTRRATLAKAVSAIFARSKDMESGPISIQDYTTTESEMLEVAERLSGKKWPVQHVNGEHKLRDGLDMFQRAAAAGTMPPVFATFLVIHNTIFGGKYNTVWDGKGNKFLGLPFMSREELEELIATRVRNEPIDGGLPWNSAPKPRNGF</sequence>
<keyword evidence="5" id="KW-1185">Reference proteome</keyword>
<dbReference type="PANTHER" id="PTHR47706">
    <property type="entry name" value="NMRA-LIKE FAMILY PROTEIN"/>
    <property type="match status" value="1"/>
</dbReference>